<organism evidence="1 2">
    <name type="scientific">Armillaria borealis</name>
    <dbReference type="NCBI Taxonomy" id="47425"/>
    <lineage>
        <taxon>Eukaryota</taxon>
        <taxon>Fungi</taxon>
        <taxon>Dikarya</taxon>
        <taxon>Basidiomycota</taxon>
        <taxon>Agaricomycotina</taxon>
        <taxon>Agaricomycetes</taxon>
        <taxon>Agaricomycetidae</taxon>
        <taxon>Agaricales</taxon>
        <taxon>Marasmiineae</taxon>
        <taxon>Physalacriaceae</taxon>
        <taxon>Armillaria</taxon>
    </lineage>
</organism>
<evidence type="ECO:0000313" key="2">
    <source>
        <dbReference type="Proteomes" id="UP001175226"/>
    </source>
</evidence>
<accession>A0AA39JJF5</accession>
<protein>
    <submittedName>
        <fullName evidence="1">Uncharacterized protein</fullName>
    </submittedName>
</protein>
<proteinExistence type="predicted"/>
<name>A0AA39JJF5_9AGAR</name>
<dbReference type="EMBL" id="JAUEPT010000023">
    <property type="protein sequence ID" value="KAK0443307.1"/>
    <property type="molecule type" value="Genomic_DNA"/>
</dbReference>
<gene>
    <name evidence="1" type="ORF">EV421DRAFT_543972</name>
</gene>
<comment type="caution">
    <text evidence="1">The sequence shown here is derived from an EMBL/GenBank/DDBJ whole genome shotgun (WGS) entry which is preliminary data.</text>
</comment>
<evidence type="ECO:0000313" key="1">
    <source>
        <dbReference type="EMBL" id="KAK0443307.1"/>
    </source>
</evidence>
<dbReference type="AlphaFoldDB" id="A0AA39JJF5"/>
<keyword evidence="2" id="KW-1185">Reference proteome</keyword>
<reference evidence="1" key="1">
    <citation type="submission" date="2023-06" db="EMBL/GenBank/DDBJ databases">
        <authorList>
            <consortium name="Lawrence Berkeley National Laboratory"/>
            <person name="Ahrendt S."/>
            <person name="Sahu N."/>
            <person name="Indic B."/>
            <person name="Wong-Bajracharya J."/>
            <person name="Merenyi Z."/>
            <person name="Ke H.-M."/>
            <person name="Monk M."/>
            <person name="Kocsube S."/>
            <person name="Drula E."/>
            <person name="Lipzen A."/>
            <person name="Balint B."/>
            <person name="Henrissat B."/>
            <person name="Andreopoulos B."/>
            <person name="Martin F.M."/>
            <person name="Harder C.B."/>
            <person name="Rigling D."/>
            <person name="Ford K.L."/>
            <person name="Foster G.D."/>
            <person name="Pangilinan J."/>
            <person name="Papanicolaou A."/>
            <person name="Barry K."/>
            <person name="LaButti K."/>
            <person name="Viragh M."/>
            <person name="Koriabine M."/>
            <person name="Yan M."/>
            <person name="Riley R."/>
            <person name="Champramary S."/>
            <person name="Plett K.L."/>
            <person name="Tsai I.J."/>
            <person name="Slot J."/>
            <person name="Sipos G."/>
            <person name="Plett J."/>
            <person name="Nagy L.G."/>
            <person name="Grigoriev I.V."/>
        </authorList>
    </citation>
    <scope>NUCLEOTIDE SEQUENCE</scope>
    <source>
        <strain evidence="1">FPL87.14</strain>
    </source>
</reference>
<sequence length="202" mass="22960">MVAMPKVVAVIALASPRFDGITASSKIRSANQSSRSRRRNVHAVCRYMYPYQGQCNYQSPTYSRLMYLPLSRKILSGLVKLPSLFIKGCQIVLSALCTSLYTMLSHAAYSNRLRRCISRDASEGTTGEEESDKIRALEIIETELAERYGMGGYVDSVAVFQEAKRIAFLKGDSDSKSDIYKLDKLMHLRMKRNYRHTYHHSQ</sequence>
<dbReference type="Proteomes" id="UP001175226">
    <property type="component" value="Unassembled WGS sequence"/>
</dbReference>